<dbReference type="InterPro" id="IPR018957">
    <property type="entry name" value="Znf_C3HC4_RING-type"/>
</dbReference>
<evidence type="ECO:0000256" key="5">
    <source>
        <dbReference type="SAM" id="Coils"/>
    </source>
</evidence>
<dbReference type="PANTHER" id="PTHR47156:SF10">
    <property type="entry name" value="E3 UBIQUITIN-PROTEIN LIGASE TRIM-21-RELATED"/>
    <property type="match status" value="1"/>
</dbReference>
<dbReference type="SUPFAM" id="SSF57845">
    <property type="entry name" value="B-box zinc-binding domain"/>
    <property type="match status" value="1"/>
</dbReference>
<dbReference type="InterPro" id="IPR013083">
    <property type="entry name" value="Znf_RING/FYVE/PHD"/>
</dbReference>
<dbReference type="PROSITE" id="PS00518">
    <property type="entry name" value="ZF_RING_1"/>
    <property type="match status" value="1"/>
</dbReference>
<dbReference type="PROSITE" id="PS50089">
    <property type="entry name" value="ZF_RING_2"/>
    <property type="match status" value="1"/>
</dbReference>
<sequence length="245" mass="27793">MDFLECKICHVPYDEEDHRPRHAPCGHEYCSACIKALIKDNIFECPKCRQKNKVCTPDDMPVNFGLIDVIRAFQSKSIPLAKESVLGAPGAANDEVCDVHCKAIAHWCFKCQLWICDECLEDHSTLMGCSTDTSTKALKGMKDKQTKDTNSLLTKFEEDTKYVSTKLEEHTKLAEKHGEEAKKLRNLLEEGKIHKEKLEESKKRLNSTISPLIASERIKVLEQRKHILRSWSVKNLGTNSPLGLL</sequence>
<keyword evidence="3" id="KW-0862">Zinc</keyword>
<dbReference type="Pfam" id="PF00097">
    <property type="entry name" value="zf-C3HC4"/>
    <property type="match status" value="1"/>
</dbReference>
<organism evidence="7 8">
    <name type="scientific">Meganyctiphanes norvegica</name>
    <name type="common">Northern krill</name>
    <name type="synonym">Thysanopoda norvegica</name>
    <dbReference type="NCBI Taxonomy" id="48144"/>
    <lineage>
        <taxon>Eukaryota</taxon>
        <taxon>Metazoa</taxon>
        <taxon>Ecdysozoa</taxon>
        <taxon>Arthropoda</taxon>
        <taxon>Crustacea</taxon>
        <taxon>Multicrustacea</taxon>
        <taxon>Malacostraca</taxon>
        <taxon>Eumalacostraca</taxon>
        <taxon>Eucarida</taxon>
        <taxon>Euphausiacea</taxon>
        <taxon>Euphausiidae</taxon>
        <taxon>Meganyctiphanes</taxon>
    </lineage>
</organism>
<dbReference type="InterPro" id="IPR001841">
    <property type="entry name" value="Znf_RING"/>
</dbReference>
<accession>A0AAV2RZD7</accession>
<dbReference type="SUPFAM" id="SSF57850">
    <property type="entry name" value="RING/U-box"/>
    <property type="match status" value="1"/>
</dbReference>
<keyword evidence="2 4" id="KW-0863">Zinc-finger</keyword>
<dbReference type="Gene3D" id="3.30.40.10">
    <property type="entry name" value="Zinc/RING finger domain, C3HC4 (zinc finger)"/>
    <property type="match status" value="1"/>
</dbReference>
<dbReference type="EMBL" id="CAXKWB010037106">
    <property type="protein sequence ID" value="CAL4149346.1"/>
    <property type="molecule type" value="Genomic_DNA"/>
</dbReference>
<dbReference type="InterPro" id="IPR017907">
    <property type="entry name" value="Znf_RING_CS"/>
</dbReference>
<feature type="non-terminal residue" evidence="7">
    <location>
        <position position="245"/>
    </location>
</feature>
<dbReference type="InterPro" id="IPR052667">
    <property type="entry name" value="E3_ubiquitin-ligase_RING"/>
</dbReference>
<gene>
    <name evidence="7" type="ORF">MNOR_LOCUS30421</name>
</gene>
<evidence type="ECO:0000256" key="4">
    <source>
        <dbReference type="PROSITE-ProRule" id="PRU00175"/>
    </source>
</evidence>
<feature type="coiled-coil region" evidence="5">
    <location>
        <begin position="167"/>
        <end position="208"/>
    </location>
</feature>
<keyword evidence="1" id="KW-0479">Metal-binding</keyword>
<comment type="caution">
    <text evidence="7">The sequence shown here is derived from an EMBL/GenBank/DDBJ whole genome shotgun (WGS) entry which is preliminary data.</text>
</comment>
<feature type="domain" description="RING-type" evidence="6">
    <location>
        <begin position="6"/>
        <end position="49"/>
    </location>
</feature>
<evidence type="ECO:0000313" key="7">
    <source>
        <dbReference type="EMBL" id="CAL4149346.1"/>
    </source>
</evidence>
<keyword evidence="8" id="KW-1185">Reference proteome</keyword>
<dbReference type="SMART" id="SM00184">
    <property type="entry name" value="RING"/>
    <property type="match status" value="1"/>
</dbReference>
<dbReference type="Proteomes" id="UP001497623">
    <property type="component" value="Unassembled WGS sequence"/>
</dbReference>
<name>A0AAV2RZD7_MEGNR</name>
<evidence type="ECO:0000256" key="2">
    <source>
        <dbReference type="ARBA" id="ARBA00022771"/>
    </source>
</evidence>
<dbReference type="GO" id="GO:0008270">
    <property type="term" value="F:zinc ion binding"/>
    <property type="evidence" value="ECO:0007669"/>
    <property type="project" value="UniProtKB-KW"/>
</dbReference>
<evidence type="ECO:0000256" key="1">
    <source>
        <dbReference type="ARBA" id="ARBA00022723"/>
    </source>
</evidence>
<protein>
    <recommendedName>
        <fullName evidence="6">RING-type domain-containing protein</fullName>
    </recommendedName>
</protein>
<keyword evidence="5" id="KW-0175">Coiled coil</keyword>
<evidence type="ECO:0000256" key="3">
    <source>
        <dbReference type="ARBA" id="ARBA00022833"/>
    </source>
</evidence>
<proteinExistence type="predicted"/>
<evidence type="ECO:0000259" key="6">
    <source>
        <dbReference type="PROSITE" id="PS50089"/>
    </source>
</evidence>
<dbReference type="AlphaFoldDB" id="A0AAV2RZD7"/>
<reference evidence="7 8" key="1">
    <citation type="submission" date="2024-05" db="EMBL/GenBank/DDBJ databases">
        <authorList>
            <person name="Wallberg A."/>
        </authorList>
    </citation>
    <scope>NUCLEOTIDE SEQUENCE [LARGE SCALE GENOMIC DNA]</scope>
</reference>
<dbReference type="PANTHER" id="PTHR47156">
    <property type="entry name" value="PROTEIN CBG20824"/>
    <property type="match status" value="1"/>
</dbReference>
<evidence type="ECO:0000313" key="8">
    <source>
        <dbReference type="Proteomes" id="UP001497623"/>
    </source>
</evidence>